<dbReference type="Pfam" id="PF00589">
    <property type="entry name" value="Phage_integrase"/>
    <property type="match status" value="1"/>
</dbReference>
<keyword evidence="6 11" id="KW-0159">Chromosome partition</keyword>
<evidence type="ECO:0000256" key="7">
    <source>
        <dbReference type="ARBA" id="ARBA00022908"/>
    </source>
</evidence>
<dbReference type="InterPro" id="IPR050090">
    <property type="entry name" value="Tyrosine_recombinase_XerCD"/>
</dbReference>
<evidence type="ECO:0000256" key="4">
    <source>
        <dbReference type="ARBA" id="ARBA00022490"/>
    </source>
</evidence>
<evidence type="ECO:0000256" key="6">
    <source>
        <dbReference type="ARBA" id="ARBA00022829"/>
    </source>
</evidence>
<evidence type="ECO:0000256" key="2">
    <source>
        <dbReference type="ARBA" id="ARBA00010450"/>
    </source>
</evidence>
<evidence type="ECO:0000256" key="5">
    <source>
        <dbReference type="ARBA" id="ARBA00022618"/>
    </source>
</evidence>
<accession>A0A2M8IVS1</accession>
<reference evidence="14 15" key="1">
    <citation type="journal article" date="2018" name="Int. J. Syst. Evol. Microbiol.">
        <title>Pseudooceanicola lipolyticus sp. nov., a marine alphaproteobacterium, reclassification of Oceanicola flagellatus as Pseudooceanicola flagellatus comb. nov. and emended description of the genus Pseudooceanicola.</title>
        <authorList>
            <person name="Huang M.-M."/>
            <person name="Guo L.-L."/>
            <person name="Wu Y.-H."/>
            <person name="Lai Q.-L."/>
            <person name="Shao Z.-Z."/>
            <person name="Wang C.-S."/>
            <person name="Wu M."/>
            <person name="Xu X.-W."/>
        </authorList>
    </citation>
    <scope>NUCLEOTIDE SEQUENCE [LARGE SCALE GENOMIC DNA]</scope>
    <source>
        <strain evidence="14 15">157</strain>
    </source>
</reference>
<dbReference type="InterPro" id="IPR013762">
    <property type="entry name" value="Integrase-like_cat_sf"/>
</dbReference>
<feature type="active site" evidence="11">
    <location>
        <position position="179"/>
    </location>
</feature>
<comment type="subunit">
    <text evidence="11">Forms a cyclic heterotetrameric complex composed of two molecules of XerC and two molecules of XerD.</text>
</comment>
<dbReference type="Proteomes" id="UP000231553">
    <property type="component" value="Unassembled WGS sequence"/>
</dbReference>
<organism evidence="14 15">
    <name type="scientific">Pseudooceanicola lipolyticus</name>
    <dbReference type="NCBI Taxonomy" id="2029104"/>
    <lineage>
        <taxon>Bacteria</taxon>
        <taxon>Pseudomonadati</taxon>
        <taxon>Pseudomonadota</taxon>
        <taxon>Alphaproteobacteria</taxon>
        <taxon>Rhodobacterales</taxon>
        <taxon>Paracoccaceae</taxon>
        <taxon>Pseudooceanicola</taxon>
    </lineage>
</organism>
<comment type="caution">
    <text evidence="14">The sequence shown here is derived from an EMBL/GenBank/DDBJ whole genome shotgun (WGS) entry which is preliminary data.</text>
</comment>
<evidence type="ECO:0000259" key="12">
    <source>
        <dbReference type="PROSITE" id="PS51898"/>
    </source>
</evidence>
<dbReference type="Pfam" id="PF02899">
    <property type="entry name" value="Phage_int_SAM_1"/>
    <property type="match status" value="1"/>
</dbReference>
<dbReference type="InterPro" id="IPR044068">
    <property type="entry name" value="CB"/>
</dbReference>
<comment type="subcellular location">
    <subcellularLocation>
        <location evidence="1 11">Cytoplasm</location>
    </subcellularLocation>
</comment>
<dbReference type="HAMAP" id="MF_01807">
    <property type="entry name" value="Recomb_XerD"/>
    <property type="match status" value="1"/>
</dbReference>
<dbReference type="PROSITE" id="PS51898">
    <property type="entry name" value="TYR_RECOMBINASE"/>
    <property type="match status" value="1"/>
</dbReference>
<gene>
    <name evidence="11" type="primary">xerD</name>
    <name evidence="14" type="ORF">CVM52_21315</name>
</gene>
<dbReference type="Gene3D" id="1.10.443.10">
    <property type="entry name" value="Intergrase catalytic core"/>
    <property type="match status" value="1"/>
</dbReference>
<dbReference type="GO" id="GO:0006313">
    <property type="term" value="P:DNA transposition"/>
    <property type="evidence" value="ECO:0007669"/>
    <property type="project" value="UniProtKB-UniRule"/>
</dbReference>
<dbReference type="OrthoDB" id="9801717at2"/>
<dbReference type="GO" id="GO:0005737">
    <property type="term" value="C:cytoplasm"/>
    <property type="evidence" value="ECO:0007669"/>
    <property type="project" value="UniProtKB-SubCell"/>
</dbReference>
<protein>
    <recommendedName>
        <fullName evidence="3 11">Tyrosine recombinase XerD</fullName>
    </recommendedName>
</protein>
<dbReference type="GO" id="GO:0009037">
    <property type="term" value="F:tyrosine-based site-specific recombinase activity"/>
    <property type="evidence" value="ECO:0007669"/>
    <property type="project" value="UniProtKB-UniRule"/>
</dbReference>
<evidence type="ECO:0000313" key="14">
    <source>
        <dbReference type="EMBL" id="PJE34622.1"/>
    </source>
</evidence>
<dbReference type="GO" id="GO:0051301">
    <property type="term" value="P:cell division"/>
    <property type="evidence" value="ECO:0007669"/>
    <property type="project" value="UniProtKB-KW"/>
</dbReference>
<comment type="similarity">
    <text evidence="2 11">Belongs to the 'phage' integrase family. XerD subfamily.</text>
</comment>
<dbReference type="PANTHER" id="PTHR30349:SF90">
    <property type="entry name" value="TYROSINE RECOMBINASE XERD"/>
    <property type="match status" value="1"/>
</dbReference>
<dbReference type="RefSeq" id="WP_100164409.1">
    <property type="nucleotide sequence ID" value="NZ_PGTB01000157.1"/>
</dbReference>
<dbReference type="GO" id="GO:0007059">
    <property type="term" value="P:chromosome segregation"/>
    <property type="evidence" value="ECO:0007669"/>
    <property type="project" value="UniProtKB-UniRule"/>
</dbReference>
<dbReference type="PANTHER" id="PTHR30349">
    <property type="entry name" value="PHAGE INTEGRASE-RELATED"/>
    <property type="match status" value="1"/>
</dbReference>
<feature type="active site" evidence="11">
    <location>
        <position position="283"/>
    </location>
</feature>
<dbReference type="EMBL" id="PGTB01000157">
    <property type="protein sequence ID" value="PJE34622.1"/>
    <property type="molecule type" value="Genomic_DNA"/>
</dbReference>
<keyword evidence="8 11" id="KW-0238">DNA-binding</keyword>
<keyword evidence="15" id="KW-1185">Reference proteome</keyword>
<evidence type="ECO:0000256" key="11">
    <source>
        <dbReference type="HAMAP-Rule" id="MF_01807"/>
    </source>
</evidence>
<keyword evidence="7 11" id="KW-0229">DNA integration</keyword>
<evidence type="ECO:0000256" key="3">
    <source>
        <dbReference type="ARBA" id="ARBA00015810"/>
    </source>
</evidence>
<feature type="domain" description="Core-binding (CB)" evidence="13">
    <location>
        <begin position="6"/>
        <end position="91"/>
    </location>
</feature>
<keyword evidence="5 11" id="KW-0132">Cell division</keyword>
<feature type="active site" evidence="11">
    <location>
        <position position="257"/>
    </location>
</feature>
<feature type="domain" description="Tyr recombinase" evidence="12">
    <location>
        <begin position="112"/>
        <end position="305"/>
    </location>
</feature>
<evidence type="ECO:0000256" key="10">
    <source>
        <dbReference type="ARBA" id="ARBA00023306"/>
    </source>
</evidence>
<name>A0A2M8IVS1_9RHOB</name>
<dbReference type="Gene3D" id="1.10.150.130">
    <property type="match status" value="1"/>
</dbReference>
<keyword evidence="10 11" id="KW-0131">Cell cycle</keyword>
<feature type="active site" description="O-(3'-phospho-DNA)-tyrosine intermediate" evidence="11">
    <location>
        <position position="292"/>
    </location>
</feature>
<evidence type="ECO:0000256" key="9">
    <source>
        <dbReference type="ARBA" id="ARBA00023172"/>
    </source>
</evidence>
<dbReference type="NCBIfam" id="NF001399">
    <property type="entry name" value="PRK00283.1"/>
    <property type="match status" value="1"/>
</dbReference>
<dbReference type="InterPro" id="IPR011010">
    <property type="entry name" value="DNA_brk_join_enz"/>
</dbReference>
<dbReference type="InterPro" id="IPR002104">
    <property type="entry name" value="Integrase_catalytic"/>
</dbReference>
<proteinExistence type="inferred from homology"/>
<evidence type="ECO:0000256" key="1">
    <source>
        <dbReference type="ARBA" id="ARBA00004496"/>
    </source>
</evidence>
<dbReference type="InterPro" id="IPR004107">
    <property type="entry name" value="Integrase_SAM-like_N"/>
</dbReference>
<dbReference type="PROSITE" id="PS51900">
    <property type="entry name" value="CB"/>
    <property type="match status" value="1"/>
</dbReference>
<sequence>MTGGPSSPARWIATFLDAQAAELGAATNTQLAYGRDLKDFADWLAGRGGDFARADREMIESYLIDCDAQGLAKSTRARRLSAIRQIYRFAFDEGWRSDNPAIQIRGPGRDQRLPKTLDVPEVDRLLAAARSTGRNQSDRLRNTCLMELLYATGMRVSELVALPVAAARGDPRMLLVQGKGGKERLVPLSPPARAALSAWLVERDAAEDRARAKGQPASRFLFPSHGKSGHLTRHRFYLLIKELAVAGGVSPAKVTPHTLRHAFATHLLANGADLRSIQTLLGHADVATTEIYTHVLDERLAELVHDHHPLARGRSDT</sequence>
<keyword evidence="9 11" id="KW-0233">DNA recombination</keyword>
<dbReference type="InterPro" id="IPR023009">
    <property type="entry name" value="Tyrosine_recombinase_XerC/XerD"/>
</dbReference>
<feature type="active site" evidence="11">
    <location>
        <position position="260"/>
    </location>
</feature>
<feature type="active site" evidence="11">
    <location>
        <position position="155"/>
    </location>
</feature>
<evidence type="ECO:0000313" key="15">
    <source>
        <dbReference type="Proteomes" id="UP000231553"/>
    </source>
</evidence>
<evidence type="ECO:0000256" key="8">
    <source>
        <dbReference type="ARBA" id="ARBA00023125"/>
    </source>
</evidence>
<dbReference type="GO" id="GO:0003677">
    <property type="term" value="F:DNA binding"/>
    <property type="evidence" value="ECO:0007669"/>
    <property type="project" value="UniProtKB-UniRule"/>
</dbReference>
<dbReference type="AlphaFoldDB" id="A0A2M8IVS1"/>
<dbReference type="InterPro" id="IPR011932">
    <property type="entry name" value="Recomb_XerD"/>
</dbReference>
<keyword evidence="4 11" id="KW-0963">Cytoplasm</keyword>
<evidence type="ECO:0000259" key="13">
    <source>
        <dbReference type="PROSITE" id="PS51900"/>
    </source>
</evidence>
<dbReference type="HAMAP" id="MF_01808">
    <property type="entry name" value="Recomb_XerC_XerD"/>
    <property type="match status" value="1"/>
</dbReference>
<comment type="function">
    <text evidence="11">Site-specific tyrosine recombinase, which acts by catalyzing the cutting and rejoining of the recombining DNA molecules. The XerC-XerD complex is essential to convert dimers of the bacterial chromosome into monomers to permit their segregation at cell division. It also contributes to the segregational stability of plasmids.</text>
</comment>
<dbReference type="SUPFAM" id="SSF56349">
    <property type="entry name" value="DNA breaking-rejoining enzymes"/>
    <property type="match status" value="1"/>
</dbReference>
<dbReference type="InterPro" id="IPR010998">
    <property type="entry name" value="Integrase_recombinase_N"/>
</dbReference>